<feature type="domain" description="N-acetyltransferase" evidence="1">
    <location>
        <begin position="41"/>
        <end position="193"/>
    </location>
</feature>
<evidence type="ECO:0000313" key="2">
    <source>
        <dbReference type="EMBL" id="RAI37529.1"/>
    </source>
</evidence>
<dbReference type="Proteomes" id="UP000249130">
    <property type="component" value="Unassembled WGS sequence"/>
</dbReference>
<accession>A0A327KFG5</accession>
<name>A0A327KFG5_9BRAD</name>
<dbReference type="OrthoDB" id="9797456at2"/>
<organism evidence="2 3">
    <name type="scientific">Rhodoplanes roseus</name>
    <dbReference type="NCBI Taxonomy" id="29409"/>
    <lineage>
        <taxon>Bacteria</taxon>
        <taxon>Pseudomonadati</taxon>
        <taxon>Pseudomonadota</taxon>
        <taxon>Alphaproteobacteria</taxon>
        <taxon>Hyphomicrobiales</taxon>
        <taxon>Nitrobacteraceae</taxon>
        <taxon>Rhodoplanes</taxon>
    </lineage>
</organism>
<comment type="caution">
    <text evidence="2">The sequence shown here is derived from an EMBL/GenBank/DDBJ whole genome shotgun (WGS) entry which is preliminary data.</text>
</comment>
<dbReference type="Gene3D" id="3.40.630.30">
    <property type="match status" value="1"/>
</dbReference>
<dbReference type="SUPFAM" id="SSF55729">
    <property type="entry name" value="Acyl-CoA N-acyltransferases (Nat)"/>
    <property type="match status" value="1"/>
</dbReference>
<gene>
    <name evidence="2" type="ORF">CH341_29490</name>
</gene>
<dbReference type="AlphaFoldDB" id="A0A327KFG5"/>
<sequence length="193" mass="20313">MHRHRRDLSELRLSGGTLVAADVPRLRSTIVGALLPGDPATLVRPLAPADASFCRALFDQDRGAQLAPLGDAALVRTLLDQQYRAQQIGYARACPNAEHAVIEHAGVPVGRLIVAVTGDAVHLVDIVLAVAARGCGIGTDVIGRLARTASARGAARLTLSVLQANERARRLYARLGFVAVATGSHVAMVKLLP</sequence>
<reference evidence="2 3" key="1">
    <citation type="submission" date="2017-07" db="EMBL/GenBank/DDBJ databases">
        <title>Draft Genome Sequences of Select Purple Nonsulfur Bacteria.</title>
        <authorList>
            <person name="Lasarre B."/>
            <person name="Mckinlay J.B."/>
        </authorList>
    </citation>
    <scope>NUCLEOTIDE SEQUENCE [LARGE SCALE GENOMIC DNA]</scope>
    <source>
        <strain evidence="2 3">DSM 5909</strain>
    </source>
</reference>
<dbReference type="EMBL" id="NPEX01000439">
    <property type="protein sequence ID" value="RAI37529.1"/>
    <property type="molecule type" value="Genomic_DNA"/>
</dbReference>
<evidence type="ECO:0000313" key="3">
    <source>
        <dbReference type="Proteomes" id="UP000249130"/>
    </source>
</evidence>
<dbReference type="GO" id="GO:0016747">
    <property type="term" value="F:acyltransferase activity, transferring groups other than amino-acyl groups"/>
    <property type="evidence" value="ECO:0007669"/>
    <property type="project" value="InterPro"/>
</dbReference>
<protein>
    <recommendedName>
        <fullName evidence="1">N-acetyltransferase domain-containing protein</fullName>
    </recommendedName>
</protein>
<keyword evidence="3" id="KW-1185">Reference proteome</keyword>
<dbReference type="InterPro" id="IPR016181">
    <property type="entry name" value="Acyl_CoA_acyltransferase"/>
</dbReference>
<dbReference type="InterPro" id="IPR000182">
    <property type="entry name" value="GNAT_dom"/>
</dbReference>
<evidence type="ECO:0000259" key="1">
    <source>
        <dbReference type="PROSITE" id="PS51186"/>
    </source>
</evidence>
<dbReference type="PROSITE" id="PS51186">
    <property type="entry name" value="GNAT"/>
    <property type="match status" value="1"/>
</dbReference>
<dbReference type="Pfam" id="PF00583">
    <property type="entry name" value="Acetyltransf_1"/>
    <property type="match status" value="1"/>
</dbReference>
<proteinExistence type="predicted"/>